<protein>
    <submittedName>
        <fullName evidence="1">Uncharacterized protein</fullName>
    </submittedName>
</protein>
<dbReference type="EMBL" id="OUNF01000257">
    <property type="protein sequence ID" value="SPP34165.1"/>
    <property type="molecule type" value="Genomic_DNA"/>
</dbReference>
<reference evidence="1" key="1">
    <citation type="submission" date="2018-04" db="EMBL/GenBank/DDBJ databases">
        <authorList>
            <person name="Go L.Y."/>
            <person name="Mitchell J.A."/>
        </authorList>
    </citation>
    <scope>NUCLEOTIDE SEQUENCE</scope>
    <source>
        <strain evidence="1">WBAF</strain>
    </source>
</reference>
<name>A0A3B0J0X8_9RICK</name>
<proteinExistence type="predicted"/>
<organism evidence="1">
    <name type="scientific">Wolbachia endosymbiont of Aleurodicus floccissimus</name>
    <dbReference type="NCBI Taxonomy" id="2152762"/>
    <lineage>
        <taxon>Bacteria</taxon>
        <taxon>Pseudomonadati</taxon>
        <taxon>Pseudomonadota</taxon>
        <taxon>Alphaproteobacteria</taxon>
        <taxon>Rickettsiales</taxon>
        <taxon>Anaplasmataceae</taxon>
        <taxon>Wolbachieae</taxon>
        <taxon>Wolbachia</taxon>
    </lineage>
</organism>
<evidence type="ECO:0000313" key="1">
    <source>
        <dbReference type="EMBL" id="SPP34165.1"/>
    </source>
</evidence>
<sequence>MPNSEELIIEFKVIELAKIIRETSIKFDGLNTKMDEVDIKC</sequence>
<accession>A0A3B0J0X8</accession>
<dbReference type="AlphaFoldDB" id="A0A3B0J0X8"/>
<gene>
    <name evidence="1" type="ORF">WBAF_0959</name>
</gene>